<dbReference type="InterPro" id="IPR017853">
    <property type="entry name" value="GH"/>
</dbReference>
<evidence type="ECO:0000259" key="11">
    <source>
        <dbReference type="Pfam" id="PF21365"/>
    </source>
</evidence>
<comment type="similarity">
    <text evidence="2 7">Belongs to the glycosyl hydrolase 31 family.</text>
</comment>
<dbReference type="InterPro" id="IPR033403">
    <property type="entry name" value="DUF5110"/>
</dbReference>
<dbReference type="InterPro" id="IPR000322">
    <property type="entry name" value="Glyco_hydro_31_TIM"/>
</dbReference>
<dbReference type="GO" id="GO:0005975">
    <property type="term" value="P:carbohydrate metabolic process"/>
    <property type="evidence" value="ECO:0007669"/>
    <property type="project" value="InterPro"/>
</dbReference>
<dbReference type="GO" id="GO:0006491">
    <property type="term" value="P:N-glycan processing"/>
    <property type="evidence" value="ECO:0007669"/>
    <property type="project" value="TreeGrafter"/>
</dbReference>
<proteinExistence type="inferred from homology"/>
<evidence type="ECO:0000256" key="3">
    <source>
        <dbReference type="ARBA" id="ARBA00022729"/>
    </source>
</evidence>
<comment type="pathway">
    <text evidence="1">Glycan metabolism.</text>
</comment>
<evidence type="ECO:0000256" key="2">
    <source>
        <dbReference type="ARBA" id="ARBA00007806"/>
    </source>
</evidence>
<sequence length="587" mass="67908">MNSRSLMRFEETPLDIDFHDTKHVYGIPEHADRFSLEDSTGKEPYRLYNLDVFEYERTTGVFWLNAAETWIDIKKSGNGVLDSLAGFVNPTTPSVGTHWMSESGIMDIFVLVGPGPKDDVHDVETKFDKYDIPMDVMWLDIEHTDGKKYFTWDPIKFSDSLGMVNNLTARGRKLVTIVDPHIKKESGYWVHEELTSLGLYTKNRDGSDYEGWCWPGASYYPDFLNPVAQDYFSKQYAFDKYVGSTKDTYTWNDMNEPSVFNGPEITMPKDLIHFGDSEHREIHNMYGHLYVMSTHKGQLMRSENKLRPYILTRSGFAGSQRYASIWTGDNTAEWSHIEASVPMCLSLDGEMFRRWYQAAAFQPFFRSHAHIDTKRREPWLFPNEMEDIRQAIRLRYSYLPLWYTLFYEGEVKGVPPMRPLWYEFPQDEESFGIDKEHLVGDALLVRPFIKEVALLFPRKSVSEGVQKLMANDPYTLVVALDKNQTAEGTLFIDDGESYGYRNGEFLYIKFKYANNRLSSHLLESPGFKTPSWLERVIITGLKTGPNKVTVSSPLIGEIVVEFTYKDEVLKIRKPSPNIAEEWTITLN</sequence>
<dbReference type="GO" id="GO:0106407">
    <property type="term" value="F:Glc2Man9GlcNAc2 oligosaccharide glucosidase activity"/>
    <property type="evidence" value="ECO:0007669"/>
    <property type="project" value="UniProtKB-EC"/>
</dbReference>
<dbReference type="PANTHER" id="PTHR22762:SF54">
    <property type="entry name" value="BCDNA.GH04962"/>
    <property type="match status" value="1"/>
</dbReference>
<keyword evidence="6 7" id="KW-0326">Glycosidase</keyword>
<dbReference type="Gene3D" id="2.60.40.1760">
    <property type="entry name" value="glycosyl hydrolase (family 31)"/>
    <property type="match status" value="1"/>
</dbReference>
<dbReference type="OrthoDB" id="3237269at2759"/>
<feature type="domain" description="Glycoside hydrolase family 31 N-terminal" evidence="9">
    <location>
        <begin position="14"/>
        <end position="72"/>
    </location>
</feature>
<organism evidence="12 13">
    <name type="scientific">Lepeophtheirus salmonis</name>
    <name type="common">Salmon louse</name>
    <name type="synonym">Caligus salmonis</name>
    <dbReference type="NCBI Taxonomy" id="72036"/>
    <lineage>
        <taxon>Eukaryota</taxon>
        <taxon>Metazoa</taxon>
        <taxon>Ecdysozoa</taxon>
        <taxon>Arthropoda</taxon>
        <taxon>Crustacea</taxon>
        <taxon>Multicrustacea</taxon>
        <taxon>Hexanauplia</taxon>
        <taxon>Copepoda</taxon>
        <taxon>Siphonostomatoida</taxon>
        <taxon>Caligidae</taxon>
        <taxon>Lepeophtheirus</taxon>
    </lineage>
</organism>
<dbReference type="Pfam" id="PF17137">
    <property type="entry name" value="DUF5110"/>
    <property type="match status" value="1"/>
</dbReference>
<dbReference type="SUPFAM" id="SSF51011">
    <property type="entry name" value="Glycosyl hydrolase domain"/>
    <property type="match status" value="1"/>
</dbReference>
<evidence type="ECO:0000259" key="10">
    <source>
        <dbReference type="Pfam" id="PF17137"/>
    </source>
</evidence>
<dbReference type="PANTHER" id="PTHR22762">
    <property type="entry name" value="ALPHA-GLUCOSIDASE"/>
    <property type="match status" value="1"/>
</dbReference>
<feature type="domain" description="Glycoside hydrolase family 31 TIM barrel" evidence="8">
    <location>
        <begin position="349"/>
        <end position="405"/>
    </location>
</feature>
<reference evidence="12" key="1">
    <citation type="submission" date="2021-02" db="EMBL/GenBank/DDBJ databases">
        <authorList>
            <person name="Bekaert M."/>
        </authorList>
    </citation>
    <scope>NUCLEOTIDE SEQUENCE</scope>
    <source>
        <strain evidence="12">IoA-00</strain>
    </source>
</reference>
<keyword evidence="3" id="KW-0732">Signal</keyword>
<evidence type="ECO:0000256" key="5">
    <source>
        <dbReference type="ARBA" id="ARBA00023180"/>
    </source>
</evidence>
<dbReference type="Gene3D" id="2.60.40.1180">
    <property type="entry name" value="Golgi alpha-mannosidase II"/>
    <property type="match status" value="1"/>
</dbReference>
<dbReference type="AlphaFoldDB" id="A0A7R8HA48"/>
<dbReference type="CDD" id="cd06603">
    <property type="entry name" value="GH31_GANC_GANAB_alpha"/>
    <property type="match status" value="1"/>
</dbReference>
<dbReference type="Pfam" id="PF21365">
    <property type="entry name" value="Glyco_hydro_31_3rd"/>
    <property type="match status" value="1"/>
</dbReference>
<dbReference type="CDD" id="cd14752">
    <property type="entry name" value="GH31_N"/>
    <property type="match status" value="1"/>
</dbReference>
<feature type="domain" description="Glycoside hydrolase family 31 TIM barrel" evidence="8">
    <location>
        <begin position="117"/>
        <end position="347"/>
    </location>
</feature>
<feature type="domain" description="Glycosyl hydrolase family 31 C-terminal" evidence="11">
    <location>
        <begin position="413"/>
        <end position="457"/>
    </location>
</feature>
<keyword evidence="4 7" id="KW-0378">Hydrolase</keyword>
<dbReference type="Pfam" id="PF01055">
    <property type="entry name" value="Glyco_hydro_31_2nd"/>
    <property type="match status" value="2"/>
</dbReference>
<evidence type="ECO:0000256" key="6">
    <source>
        <dbReference type="ARBA" id="ARBA00023295"/>
    </source>
</evidence>
<dbReference type="EC" id="3.2.1.207" evidence="12"/>
<evidence type="ECO:0000259" key="8">
    <source>
        <dbReference type="Pfam" id="PF01055"/>
    </source>
</evidence>
<evidence type="ECO:0000256" key="4">
    <source>
        <dbReference type="ARBA" id="ARBA00022801"/>
    </source>
</evidence>
<keyword evidence="13" id="KW-1185">Reference proteome</keyword>
<evidence type="ECO:0000256" key="1">
    <source>
        <dbReference type="ARBA" id="ARBA00004881"/>
    </source>
</evidence>
<accession>A0A7R8HA48</accession>
<dbReference type="Gene3D" id="3.20.20.80">
    <property type="entry name" value="Glycosidases"/>
    <property type="match status" value="2"/>
</dbReference>
<dbReference type="InterPro" id="IPR048395">
    <property type="entry name" value="Glyco_hydro_31_C"/>
</dbReference>
<keyword evidence="5" id="KW-0325">Glycoprotein</keyword>
<dbReference type="Pfam" id="PF13802">
    <property type="entry name" value="Gal_mutarotas_2"/>
    <property type="match status" value="1"/>
</dbReference>
<dbReference type="InterPro" id="IPR025887">
    <property type="entry name" value="Glyco_hydro_31_N_dom"/>
</dbReference>
<dbReference type="InterPro" id="IPR013780">
    <property type="entry name" value="Glyco_hydro_b"/>
</dbReference>
<evidence type="ECO:0000256" key="7">
    <source>
        <dbReference type="RuleBase" id="RU361185"/>
    </source>
</evidence>
<feature type="domain" description="DUF5110" evidence="10">
    <location>
        <begin position="475"/>
        <end position="517"/>
    </location>
</feature>
<dbReference type="Proteomes" id="UP000675881">
    <property type="component" value="Chromosome 6"/>
</dbReference>
<gene>
    <name evidence="12" type="ORF">LSAA_11616</name>
</gene>
<dbReference type="SUPFAM" id="SSF51445">
    <property type="entry name" value="(Trans)glycosidases"/>
    <property type="match status" value="1"/>
</dbReference>
<evidence type="ECO:0000259" key="9">
    <source>
        <dbReference type="Pfam" id="PF13802"/>
    </source>
</evidence>
<dbReference type="EMBL" id="HG994585">
    <property type="protein sequence ID" value="CAF2970937.1"/>
    <property type="molecule type" value="Genomic_DNA"/>
</dbReference>
<name>A0A7R8HA48_LEPSM</name>
<protein>
    <submittedName>
        <fullName evidence="12">GANAB</fullName>
        <ecNumber evidence="12">3.2.1.207</ecNumber>
    </submittedName>
</protein>
<evidence type="ECO:0000313" key="13">
    <source>
        <dbReference type="Proteomes" id="UP000675881"/>
    </source>
</evidence>
<evidence type="ECO:0000313" key="12">
    <source>
        <dbReference type="EMBL" id="CAF2970937.1"/>
    </source>
</evidence>